<feature type="transmembrane region" description="Helical" evidence="7">
    <location>
        <begin position="330"/>
        <end position="349"/>
    </location>
</feature>
<feature type="transmembrane region" description="Helical" evidence="7">
    <location>
        <begin position="93"/>
        <end position="112"/>
    </location>
</feature>
<dbReference type="GO" id="GO:0015149">
    <property type="term" value="F:hexose transmembrane transporter activity"/>
    <property type="evidence" value="ECO:0007669"/>
    <property type="project" value="TreeGrafter"/>
</dbReference>
<evidence type="ECO:0000256" key="3">
    <source>
        <dbReference type="ARBA" id="ARBA00022448"/>
    </source>
</evidence>
<comment type="similarity">
    <text evidence="2">Belongs to the major facilitator superfamily. Sugar transporter (TC 2.A.1.1) family.</text>
</comment>
<evidence type="ECO:0000256" key="5">
    <source>
        <dbReference type="ARBA" id="ARBA00022989"/>
    </source>
</evidence>
<dbReference type="InterPro" id="IPR005829">
    <property type="entry name" value="Sugar_transporter_CS"/>
</dbReference>
<keyword evidence="4 7" id="KW-0812">Transmembrane</keyword>
<feature type="transmembrane region" description="Helical" evidence="7">
    <location>
        <begin position="63"/>
        <end position="81"/>
    </location>
</feature>
<feature type="transmembrane region" description="Helical" evidence="7">
    <location>
        <begin position="151"/>
        <end position="173"/>
    </location>
</feature>
<dbReference type="PROSITE" id="PS00216">
    <property type="entry name" value="SUGAR_TRANSPORT_1"/>
    <property type="match status" value="1"/>
</dbReference>
<dbReference type="Proteomes" id="UP000398389">
    <property type="component" value="Unassembled WGS sequence"/>
</dbReference>
<dbReference type="PROSITE" id="PS50850">
    <property type="entry name" value="MFS"/>
    <property type="match status" value="1"/>
</dbReference>
<keyword evidence="3" id="KW-0813">Transport</keyword>
<gene>
    <name evidence="9" type="ORF">SAPINGB_P002087</name>
</gene>
<dbReference type="Pfam" id="PF00083">
    <property type="entry name" value="Sugar_tr"/>
    <property type="match status" value="1"/>
</dbReference>
<feature type="transmembrane region" description="Helical" evidence="7">
    <location>
        <begin position="118"/>
        <end position="139"/>
    </location>
</feature>
<evidence type="ECO:0000259" key="8">
    <source>
        <dbReference type="PROSITE" id="PS50850"/>
    </source>
</evidence>
<dbReference type="GO" id="GO:0016020">
    <property type="term" value="C:membrane"/>
    <property type="evidence" value="ECO:0007669"/>
    <property type="project" value="UniProtKB-SubCell"/>
</dbReference>
<organism evidence="9 10">
    <name type="scientific">Magnusiomyces paraingens</name>
    <dbReference type="NCBI Taxonomy" id="2606893"/>
    <lineage>
        <taxon>Eukaryota</taxon>
        <taxon>Fungi</taxon>
        <taxon>Dikarya</taxon>
        <taxon>Ascomycota</taxon>
        <taxon>Saccharomycotina</taxon>
        <taxon>Dipodascomycetes</taxon>
        <taxon>Dipodascales</taxon>
        <taxon>Dipodascaceae</taxon>
        <taxon>Magnusiomyces</taxon>
    </lineage>
</organism>
<dbReference type="EMBL" id="CABVLU010000002">
    <property type="protein sequence ID" value="VVT49067.1"/>
    <property type="molecule type" value="Genomic_DNA"/>
</dbReference>
<feature type="transmembrane region" description="Helical" evidence="7">
    <location>
        <begin position="454"/>
        <end position="472"/>
    </location>
</feature>
<dbReference type="InterPro" id="IPR036259">
    <property type="entry name" value="MFS_trans_sf"/>
</dbReference>
<evidence type="ECO:0000256" key="4">
    <source>
        <dbReference type="ARBA" id="ARBA00022692"/>
    </source>
</evidence>
<feature type="transmembrane region" description="Helical" evidence="7">
    <location>
        <begin position="386"/>
        <end position="410"/>
    </location>
</feature>
<feature type="transmembrane region" description="Helical" evidence="7">
    <location>
        <begin position="361"/>
        <end position="380"/>
    </location>
</feature>
<dbReference type="Gene3D" id="1.20.1250.20">
    <property type="entry name" value="MFS general substrate transporter like domains"/>
    <property type="match status" value="1"/>
</dbReference>
<keyword evidence="5 7" id="KW-1133">Transmembrane helix</keyword>
<proteinExistence type="inferred from homology"/>
<dbReference type="AlphaFoldDB" id="A0A5E8BEC4"/>
<dbReference type="InterPro" id="IPR005828">
    <property type="entry name" value="MFS_sugar_transport-like"/>
</dbReference>
<dbReference type="SUPFAM" id="SSF103473">
    <property type="entry name" value="MFS general substrate transporter"/>
    <property type="match status" value="1"/>
</dbReference>
<dbReference type="InterPro" id="IPR003663">
    <property type="entry name" value="Sugar/inositol_transpt"/>
</dbReference>
<evidence type="ECO:0000256" key="2">
    <source>
        <dbReference type="ARBA" id="ARBA00010992"/>
    </source>
</evidence>
<keyword evidence="10" id="KW-1185">Reference proteome</keyword>
<name>A0A5E8BEC4_9ASCO</name>
<evidence type="ECO:0000313" key="10">
    <source>
        <dbReference type="Proteomes" id="UP000398389"/>
    </source>
</evidence>
<accession>A0A5E8BEC4</accession>
<feature type="transmembrane region" description="Helical" evidence="7">
    <location>
        <begin position="297"/>
        <end position="318"/>
    </location>
</feature>
<dbReference type="PROSITE" id="PS00217">
    <property type="entry name" value="SUGAR_TRANSPORT_2"/>
    <property type="match status" value="1"/>
</dbReference>
<evidence type="ECO:0000313" key="9">
    <source>
        <dbReference type="EMBL" id="VVT49067.1"/>
    </source>
</evidence>
<dbReference type="PRINTS" id="PR00171">
    <property type="entry name" value="SUGRTRNSPORT"/>
</dbReference>
<feature type="transmembrane region" description="Helical" evidence="7">
    <location>
        <begin position="12"/>
        <end position="28"/>
    </location>
</feature>
<reference evidence="9 10" key="1">
    <citation type="submission" date="2019-09" db="EMBL/GenBank/DDBJ databases">
        <authorList>
            <person name="Brejova B."/>
        </authorList>
    </citation>
    <scope>NUCLEOTIDE SEQUENCE [LARGE SCALE GENOMIC DNA]</scope>
</reference>
<keyword evidence="6 7" id="KW-0472">Membrane</keyword>
<dbReference type="OrthoDB" id="4540492at2759"/>
<evidence type="ECO:0000256" key="1">
    <source>
        <dbReference type="ARBA" id="ARBA00004141"/>
    </source>
</evidence>
<dbReference type="RefSeq" id="XP_031852698.1">
    <property type="nucleotide sequence ID" value="XM_031996807.1"/>
</dbReference>
<feature type="transmembrane region" description="Helical" evidence="7">
    <location>
        <begin position="422"/>
        <end position="442"/>
    </location>
</feature>
<feature type="domain" description="Major facilitator superfamily (MFS) profile" evidence="8">
    <location>
        <begin position="15"/>
        <end position="476"/>
    </location>
</feature>
<dbReference type="PANTHER" id="PTHR23503:SF8">
    <property type="entry name" value="FACILITATED GLUCOSE TRANSPORTER PROTEIN 1"/>
    <property type="match status" value="1"/>
</dbReference>
<evidence type="ECO:0000256" key="6">
    <source>
        <dbReference type="ARBA" id="ARBA00023136"/>
    </source>
</evidence>
<dbReference type="InterPro" id="IPR045263">
    <property type="entry name" value="GLUT"/>
</dbReference>
<evidence type="ECO:0000256" key="7">
    <source>
        <dbReference type="SAM" id="Phobius"/>
    </source>
</evidence>
<comment type="subcellular location">
    <subcellularLocation>
        <location evidence="1">Membrane</location>
        <topology evidence="1">Multi-pass membrane protein</topology>
    </subcellularLocation>
</comment>
<protein>
    <recommendedName>
        <fullName evidence="8">Major facilitator superfamily (MFS) profile domain-containing protein</fullName>
    </recommendedName>
</protein>
<dbReference type="GeneID" id="43580907"/>
<dbReference type="InterPro" id="IPR020846">
    <property type="entry name" value="MFS_dom"/>
</dbReference>
<feature type="transmembrane region" description="Helical" evidence="7">
    <location>
        <begin position="179"/>
        <end position="202"/>
    </location>
</feature>
<sequence length="488" mass="52654">MSSLSRKAYMRIYAMVAIECLGAVQYGYHMAELNAPEAYISCRALPPGEHADVDCIPMTAEDIGSVTSLISIGGLITALLAGNAAGILGRRKFSIITCIPFIIGSVLTGAATKVWHMQIGRFISGLGAGAAIVVIPLYLSEIGPANLRGQLGFMNQVSINVGILIAQVLGIFFSTFARWRLILFFGAVLGLLYGSLLVSFLVETPKWYVSVGKYQLARTTLQFLRDSDNVDKEFNSLASISKEEDTPVATTEENRALLTATESTPETSLIPASSTPVKSNNVSVHTFVFSKIYRKELIVVVGVLTAQQFCGINSIIFYGVSVLAKLFPELTTTINCVISVLNTVVTMYSSTLVDKYGRKQLLLCSISGMAVFSALLGFGINNSHSILSALSATLFVVFFAIGLGPVPFMLVSELVPHNAVGAAQSVGTTANWLSTFVIGYFFPILQAKLGGSTYYIFTFFCFASITFIWALVPWSTVSIEDKPDETNE</sequence>
<dbReference type="PANTHER" id="PTHR23503">
    <property type="entry name" value="SOLUTE CARRIER FAMILY 2"/>
    <property type="match status" value="1"/>
</dbReference>